<dbReference type="AlphaFoldDB" id="A0A0D2L6H1"/>
<feature type="region of interest" description="Disordered" evidence="1">
    <location>
        <begin position="170"/>
        <end position="215"/>
    </location>
</feature>
<evidence type="ECO:0000256" key="1">
    <source>
        <dbReference type="SAM" id="MobiDB-lite"/>
    </source>
</evidence>
<keyword evidence="3" id="KW-1185">Reference proteome</keyword>
<feature type="compositionally biased region" description="Pro residues" evidence="1">
    <location>
        <begin position="107"/>
        <end position="117"/>
    </location>
</feature>
<evidence type="ECO:0000313" key="3">
    <source>
        <dbReference type="Proteomes" id="UP000054498"/>
    </source>
</evidence>
<organism evidence="2 3">
    <name type="scientific">Monoraphidium neglectum</name>
    <dbReference type="NCBI Taxonomy" id="145388"/>
    <lineage>
        <taxon>Eukaryota</taxon>
        <taxon>Viridiplantae</taxon>
        <taxon>Chlorophyta</taxon>
        <taxon>core chlorophytes</taxon>
        <taxon>Chlorophyceae</taxon>
        <taxon>CS clade</taxon>
        <taxon>Sphaeropleales</taxon>
        <taxon>Selenastraceae</taxon>
        <taxon>Monoraphidium</taxon>
    </lineage>
</organism>
<sequence>MSELTAQSRLLLLMSAGAPGSGPVASASGSGWLTAAQFASGGVAAAHGALGAAATAPDGASARSSGDGACAGSGAGGVGASEASSGSQSQRHAPAWQLSGSKRCLPLAPPSAQPPNQQPRLAQGGAAAADGSGPEAAAVPGTGTGVVQAVAGQRRRVWSAAAMLEAAEQTNRAYRRTPHSRPKPAAGTFAQGARNQPRPAAGARHQALAGPKLPAHATSFPDATVPPASAAAAVPAVDGLAAFDAWEPAARLAAIEALASRECTARAGQPRVQAALAGVCGVLAALRAEPPDAAPALMPAPAAGGCEGGLQADECALLAQLAEVVARARLLSAAAAATQP</sequence>
<protein>
    <submittedName>
        <fullName evidence="2">Uncharacterized protein</fullName>
    </submittedName>
</protein>
<feature type="compositionally biased region" description="Low complexity" evidence="1">
    <location>
        <begin position="56"/>
        <end position="68"/>
    </location>
</feature>
<feature type="compositionally biased region" description="Gly residues" evidence="1">
    <location>
        <begin position="69"/>
        <end position="79"/>
    </location>
</feature>
<name>A0A0D2L6H1_9CHLO</name>
<dbReference type="GeneID" id="25738300"/>
<accession>A0A0D2L6H1</accession>
<proteinExistence type="predicted"/>
<dbReference type="EMBL" id="KK101025">
    <property type="protein sequence ID" value="KIZ02539.1"/>
    <property type="molecule type" value="Genomic_DNA"/>
</dbReference>
<dbReference type="Proteomes" id="UP000054498">
    <property type="component" value="Unassembled WGS sequence"/>
</dbReference>
<evidence type="ECO:0000313" key="2">
    <source>
        <dbReference type="EMBL" id="KIZ02539.1"/>
    </source>
</evidence>
<dbReference type="KEGG" id="mng:MNEG_5423"/>
<feature type="region of interest" description="Disordered" evidence="1">
    <location>
        <begin position="56"/>
        <end position="137"/>
    </location>
</feature>
<feature type="compositionally biased region" description="Basic residues" evidence="1">
    <location>
        <begin position="173"/>
        <end position="182"/>
    </location>
</feature>
<feature type="compositionally biased region" description="Low complexity" evidence="1">
    <location>
        <begin position="80"/>
        <end position="89"/>
    </location>
</feature>
<feature type="compositionally biased region" description="Low complexity" evidence="1">
    <location>
        <begin position="118"/>
        <end position="137"/>
    </location>
</feature>
<dbReference type="RefSeq" id="XP_013901558.1">
    <property type="nucleotide sequence ID" value="XM_014046104.1"/>
</dbReference>
<reference evidence="2 3" key="1">
    <citation type="journal article" date="2013" name="BMC Genomics">
        <title>Reconstruction of the lipid metabolism for the microalga Monoraphidium neglectum from its genome sequence reveals characteristics suitable for biofuel production.</title>
        <authorList>
            <person name="Bogen C."/>
            <person name="Al-Dilaimi A."/>
            <person name="Albersmeier A."/>
            <person name="Wichmann J."/>
            <person name="Grundmann M."/>
            <person name="Rupp O."/>
            <person name="Lauersen K.J."/>
            <person name="Blifernez-Klassen O."/>
            <person name="Kalinowski J."/>
            <person name="Goesmann A."/>
            <person name="Mussgnug J.H."/>
            <person name="Kruse O."/>
        </authorList>
    </citation>
    <scope>NUCLEOTIDE SEQUENCE [LARGE SCALE GENOMIC DNA]</scope>
    <source>
        <strain evidence="2 3">SAG 48.87</strain>
    </source>
</reference>
<gene>
    <name evidence="2" type="ORF">MNEG_5423</name>
</gene>